<dbReference type="EMBL" id="LT828648">
    <property type="protein sequence ID" value="SLM48301.1"/>
    <property type="molecule type" value="Genomic_DNA"/>
</dbReference>
<proteinExistence type="predicted"/>
<reference evidence="2 3" key="1">
    <citation type="submission" date="2017-03" db="EMBL/GenBank/DDBJ databases">
        <authorList>
            <person name="Afonso C.L."/>
            <person name="Miller P.J."/>
            <person name="Scott M.A."/>
            <person name="Spackman E."/>
            <person name="Goraichik I."/>
            <person name="Dimitrov K.M."/>
            <person name="Suarez D.L."/>
            <person name="Swayne D.E."/>
        </authorList>
    </citation>
    <scope>NUCLEOTIDE SEQUENCE [LARGE SCALE GENOMIC DNA]</scope>
    <source>
        <strain evidence="2">Genome sequencing of Nitrospira japonica strain NJ11</strain>
    </source>
</reference>
<feature type="signal peptide" evidence="1">
    <location>
        <begin position="1"/>
        <end position="19"/>
    </location>
</feature>
<keyword evidence="3" id="KW-1185">Reference proteome</keyword>
<gene>
    <name evidence="2" type="ORF">NSJP_2129</name>
</gene>
<evidence type="ECO:0000313" key="2">
    <source>
        <dbReference type="EMBL" id="SLM48301.1"/>
    </source>
</evidence>
<name>A0A1W1I5T3_9BACT</name>
<dbReference type="KEGG" id="nja:NSJP_2129"/>
<protein>
    <recommendedName>
        <fullName evidence="4">Lipoprotein</fullName>
    </recommendedName>
</protein>
<feature type="chain" id="PRO_5012438742" description="Lipoprotein" evidence="1">
    <location>
        <begin position="20"/>
        <end position="151"/>
    </location>
</feature>
<accession>A0A1W1I5T3</accession>
<evidence type="ECO:0000313" key="3">
    <source>
        <dbReference type="Proteomes" id="UP000192042"/>
    </source>
</evidence>
<sequence length="151" mass="16994">MRCRARAAVILLAWSHLVACNSDIPEVAVAEVPSLGFMLTVTRTATHPFLARYNLSMKATAADGCSATSELFPDTGGVSRRNVYAGGTGRLYVIGQYDVRVFDKDRCSVELREFRSLEDRLDYLGTFDLDRERRWKFVPATARPEQPFEKL</sequence>
<dbReference type="AlphaFoldDB" id="A0A1W1I5T3"/>
<keyword evidence="1" id="KW-0732">Signal</keyword>
<evidence type="ECO:0008006" key="4">
    <source>
        <dbReference type="Google" id="ProtNLM"/>
    </source>
</evidence>
<evidence type="ECO:0000256" key="1">
    <source>
        <dbReference type="SAM" id="SignalP"/>
    </source>
</evidence>
<dbReference type="Proteomes" id="UP000192042">
    <property type="component" value="Chromosome I"/>
</dbReference>
<organism evidence="2 3">
    <name type="scientific">Nitrospira japonica</name>
    <dbReference type="NCBI Taxonomy" id="1325564"/>
    <lineage>
        <taxon>Bacteria</taxon>
        <taxon>Pseudomonadati</taxon>
        <taxon>Nitrospirota</taxon>
        <taxon>Nitrospiria</taxon>
        <taxon>Nitrospirales</taxon>
        <taxon>Nitrospiraceae</taxon>
        <taxon>Nitrospira</taxon>
    </lineage>
</organism>
<dbReference type="STRING" id="1325564.NSJP_2129"/>